<comment type="caution">
    <text evidence="5">The sequence shown here is derived from an EMBL/GenBank/DDBJ whole genome shotgun (WGS) entry which is preliminary data.</text>
</comment>
<proteinExistence type="predicted"/>
<evidence type="ECO:0000256" key="1">
    <source>
        <dbReference type="ARBA" id="ARBA00022723"/>
    </source>
</evidence>
<dbReference type="Gene3D" id="3.40.140.10">
    <property type="entry name" value="Cytidine Deaminase, domain 2"/>
    <property type="match status" value="1"/>
</dbReference>
<dbReference type="InterPro" id="IPR016192">
    <property type="entry name" value="APOBEC/CMP_deaminase_Zn-bd"/>
</dbReference>
<dbReference type="PANTHER" id="PTHR11079">
    <property type="entry name" value="CYTOSINE DEAMINASE FAMILY MEMBER"/>
    <property type="match status" value="1"/>
</dbReference>
<sequence>MTWETIMTHKEHMATAVKLAKYALDKGETPVACIFVDKITNQIVAYGMNDTNNSLNGIAHAEFMAIEQIKLRFSNDHKGFAEFCSNCIVYVTVEPCIMCASALKQLRIHKIYYGCGNDRFGGNGTVLSINNNMSTLGYDGSIFQQKSIPGLYRREAIMLLRYFYVKENKRSPNPRAKLDRNLDTKNFPNINWSQYMDRKLFGQEFGLNNLRNYDSMTDLEDYKSIDWDLIDSHYDSIVRDIKKEIKQFKQKENKKLKI</sequence>
<keyword evidence="1" id="KW-0479">Metal-binding</keyword>
<dbReference type="GO" id="GO:0052717">
    <property type="term" value="F:tRNA-specific adenosine-34 deaminase activity"/>
    <property type="evidence" value="ECO:0007669"/>
    <property type="project" value="TreeGrafter"/>
</dbReference>
<dbReference type="PROSITE" id="PS51747">
    <property type="entry name" value="CYT_DCMP_DEAMINASES_2"/>
    <property type="match status" value="1"/>
</dbReference>
<dbReference type="InterPro" id="IPR016193">
    <property type="entry name" value="Cytidine_deaminase-like"/>
</dbReference>
<dbReference type="Pfam" id="PF00383">
    <property type="entry name" value="dCMP_cyt_deam_1"/>
    <property type="match status" value="1"/>
</dbReference>
<feature type="domain" description="CMP/dCMP-type deaminase" evidence="4">
    <location>
        <begin position="7"/>
        <end position="127"/>
    </location>
</feature>
<organism evidence="5 6">
    <name type="scientific">Arxiozyma heterogenica</name>
    <dbReference type="NCBI Taxonomy" id="278026"/>
    <lineage>
        <taxon>Eukaryota</taxon>
        <taxon>Fungi</taxon>
        <taxon>Dikarya</taxon>
        <taxon>Ascomycota</taxon>
        <taxon>Saccharomycotina</taxon>
        <taxon>Saccharomycetes</taxon>
        <taxon>Saccharomycetales</taxon>
        <taxon>Saccharomycetaceae</taxon>
        <taxon>Arxiozyma</taxon>
    </lineage>
</organism>
<evidence type="ECO:0000313" key="6">
    <source>
        <dbReference type="Proteomes" id="UP001306508"/>
    </source>
</evidence>
<dbReference type="CDD" id="cd01285">
    <property type="entry name" value="nucleoside_deaminase"/>
    <property type="match status" value="1"/>
</dbReference>
<dbReference type="AlphaFoldDB" id="A0AAN7WS91"/>
<name>A0AAN7WS91_9SACH</name>
<dbReference type="GO" id="GO:0008270">
    <property type="term" value="F:zinc ion binding"/>
    <property type="evidence" value="ECO:0007669"/>
    <property type="project" value="InterPro"/>
</dbReference>
<dbReference type="PANTHER" id="PTHR11079:SF149">
    <property type="entry name" value="TRNA-SPECIFIC ADENOSINE DEAMINASE 2"/>
    <property type="match status" value="1"/>
</dbReference>
<accession>A0AAN7WS91</accession>
<dbReference type="PROSITE" id="PS00903">
    <property type="entry name" value="CYT_DCMP_DEAMINASES_1"/>
    <property type="match status" value="1"/>
</dbReference>
<evidence type="ECO:0000256" key="2">
    <source>
        <dbReference type="ARBA" id="ARBA00022801"/>
    </source>
</evidence>
<dbReference type="InterPro" id="IPR002125">
    <property type="entry name" value="CMP_dCMP_dom"/>
</dbReference>
<dbReference type="GO" id="GO:0005634">
    <property type="term" value="C:nucleus"/>
    <property type="evidence" value="ECO:0007669"/>
    <property type="project" value="TreeGrafter"/>
</dbReference>
<evidence type="ECO:0000313" key="5">
    <source>
        <dbReference type="EMBL" id="KAK5781252.1"/>
    </source>
</evidence>
<dbReference type="EMBL" id="JAWIZZ010000037">
    <property type="protein sequence ID" value="KAK5781252.1"/>
    <property type="molecule type" value="Genomic_DNA"/>
</dbReference>
<dbReference type="GO" id="GO:0002100">
    <property type="term" value="P:tRNA wobble adenosine to inosine editing"/>
    <property type="evidence" value="ECO:0007669"/>
    <property type="project" value="TreeGrafter"/>
</dbReference>
<protein>
    <recommendedName>
        <fullName evidence="4">CMP/dCMP-type deaminase domain-containing protein</fullName>
    </recommendedName>
</protein>
<gene>
    <name evidence="5" type="ORF">RI543_001296</name>
</gene>
<dbReference type="Proteomes" id="UP001306508">
    <property type="component" value="Unassembled WGS sequence"/>
</dbReference>
<keyword evidence="6" id="KW-1185">Reference proteome</keyword>
<keyword evidence="3" id="KW-0862">Zinc</keyword>
<evidence type="ECO:0000256" key="3">
    <source>
        <dbReference type="ARBA" id="ARBA00022833"/>
    </source>
</evidence>
<evidence type="ECO:0000259" key="4">
    <source>
        <dbReference type="PROSITE" id="PS51747"/>
    </source>
</evidence>
<dbReference type="SUPFAM" id="SSF53927">
    <property type="entry name" value="Cytidine deaminase-like"/>
    <property type="match status" value="1"/>
</dbReference>
<keyword evidence="2" id="KW-0378">Hydrolase</keyword>
<reference evidence="6" key="1">
    <citation type="submission" date="2023-07" db="EMBL/GenBank/DDBJ databases">
        <title>A draft genome of Kazachstania heterogenica Y-27499.</title>
        <authorList>
            <person name="Donic C."/>
            <person name="Kralova J.S."/>
            <person name="Fidel L."/>
            <person name="Ben-Dor S."/>
            <person name="Jung S."/>
        </authorList>
    </citation>
    <scope>NUCLEOTIDE SEQUENCE [LARGE SCALE GENOMIC DNA]</scope>
    <source>
        <strain evidence="6">Y27499</strain>
    </source>
</reference>
<dbReference type="GO" id="GO:0005737">
    <property type="term" value="C:cytoplasm"/>
    <property type="evidence" value="ECO:0007669"/>
    <property type="project" value="TreeGrafter"/>
</dbReference>